<dbReference type="AlphaFoldDB" id="A0A8X6LXN2"/>
<keyword evidence="2" id="KW-1185">Reference proteome</keyword>
<sequence>MNAGLTLSMETQISLPCYCRVMSFSDLLTTALGPSCKGFLRASCRSDTLVNFESSECTKTTLGQCKNVGMGLRLRIFRFNCCTNSELFMPAS</sequence>
<accession>A0A8X6LXN2</accession>
<reference evidence="1" key="1">
    <citation type="submission" date="2020-07" db="EMBL/GenBank/DDBJ databases">
        <title>Multicomponent nature underlies the extraordinary mechanical properties of spider dragline silk.</title>
        <authorList>
            <person name="Kono N."/>
            <person name="Nakamura H."/>
            <person name="Mori M."/>
            <person name="Yoshida Y."/>
            <person name="Ohtoshi R."/>
            <person name="Malay A.D."/>
            <person name="Moran D.A.P."/>
            <person name="Tomita M."/>
            <person name="Numata K."/>
            <person name="Arakawa K."/>
        </authorList>
    </citation>
    <scope>NUCLEOTIDE SEQUENCE</scope>
</reference>
<dbReference type="Proteomes" id="UP000887116">
    <property type="component" value="Unassembled WGS sequence"/>
</dbReference>
<name>A0A8X6LXN2_TRICU</name>
<dbReference type="EMBL" id="BMAO01018481">
    <property type="protein sequence ID" value="GFR23829.1"/>
    <property type="molecule type" value="Genomic_DNA"/>
</dbReference>
<gene>
    <name evidence="1" type="ORF">TNCT_426381</name>
</gene>
<protein>
    <submittedName>
        <fullName evidence="1">Uncharacterized protein</fullName>
    </submittedName>
</protein>
<evidence type="ECO:0000313" key="1">
    <source>
        <dbReference type="EMBL" id="GFR23829.1"/>
    </source>
</evidence>
<organism evidence="1 2">
    <name type="scientific">Trichonephila clavata</name>
    <name type="common">Joro spider</name>
    <name type="synonym">Nephila clavata</name>
    <dbReference type="NCBI Taxonomy" id="2740835"/>
    <lineage>
        <taxon>Eukaryota</taxon>
        <taxon>Metazoa</taxon>
        <taxon>Ecdysozoa</taxon>
        <taxon>Arthropoda</taxon>
        <taxon>Chelicerata</taxon>
        <taxon>Arachnida</taxon>
        <taxon>Araneae</taxon>
        <taxon>Araneomorphae</taxon>
        <taxon>Entelegynae</taxon>
        <taxon>Araneoidea</taxon>
        <taxon>Nephilidae</taxon>
        <taxon>Trichonephila</taxon>
    </lineage>
</organism>
<comment type="caution">
    <text evidence="1">The sequence shown here is derived from an EMBL/GenBank/DDBJ whole genome shotgun (WGS) entry which is preliminary data.</text>
</comment>
<proteinExistence type="predicted"/>
<evidence type="ECO:0000313" key="2">
    <source>
        <dbReference type="Proteomes" id="UP000887116"/>
    </source>
</evidence>